<feature type="domain" description="ABC transporter" evidence="4">
    <location>
        <begin position="3"/>
        <end position="251"/>
    </location>
</feature>
<dbReference type="KEGG" id="tnr:Thena_1031"/>
<keyword evidence="5" id="KW-0378">Hydrolase</keyword>
<dbReference type="PANTHER" id="PTHR43776:SF8">
    <property type="entry name" value="ABC TRANSPORTER, ATP-BINDING PROTEIN"/>
    <property type="match status" value="1"/>
</dbReference>
<reference evidence="5 6" key="1">
    <citation type="submission" date="2011-04" db="EMBL/GenBank/DDBJ databases">
        <title>The complete genome of Thermodesulfobium narugense DSM 14796.</title>
        <authorList>
            <consortium name="US DOE Joint Genome Institute (JGI-PGF)"/>
            <person name="Lucas S."/>
            <person name="Han J."/>
            <person name="Lapidus A."/>
            <person name="Bruce D."/>
            <person name="Goodwin L."/>
            <person name="Pitluck S."/>
            <person name="Peters L."/>
            <person name="Kyrpides N."/>
            <person name="Mavromatis K."/>
            <person name="Pagani I."/>
            <person name="Ivanova N."/>
            <person name="Ovchinnikova G."/>
            <person name="Zhang X."/>
            <person name="Saunders L."/>
            <person name="Detter J.C."/>
            <person name="Tapia R."/>
            <person name="Han C."/>
            <person name="Land M."/>
            <person name="Hauser L."/>
            <person name="Markowitz V."/>
            <person name="Cheng J.-F."/>
            <person name="Hugenholtz P."/>
            <person name="Woyke T."/>
            <person name="Wu D."/>
            <person name="Spring S."/>
            <person name="Schroeder M."/>
            <person name="Brambilla E."/>
            <person name="Klenk H.-P."/>
            <person name="Eisen J.A."/>
        </authorList>
    </citation>
    <scope>NUCLEOTIDE SEQUENCE [LARGE SCALE GENOMIC DNA]</scope>
    <source>
        <strain evidence="5 6">DSM 14796</strain>
    </source>
</reference>
<dbReference type="PANTHER" id="PTHR43776">
    <property type="entry name" value="TRANSPORT ATP-BINDING PROTEIN"/>
    <property type="match status" value="1"/>
</dbReference>
<organism evidence="5 6">
    <name type="scientific">Thermodesulfobium narugense DSM 14796</name>
    <dbReference type="NCBI Taxonomy" id="747365"/>
    <lineage>
        <taxon>Bacteria</taxon>
        <taxon>Pseudomonadati</taxon>
        <taxon>Thermodesulfobiota</taxon>
        <taxon>Thermodesulfobiia</taxon>
        <taxon>Thermodesulfobiales</taxon>
        <taxon>Thermodesulfobiaceae</taxon>
        <taxon>Thermodesulfobium</taxon>
    </lineage>
</organism>
<name>M1E7X2_9BACT</name>
<dbReference type="Proteomes" id="UP000011765">
    <property type="component" value="Chromosome"/>
</dbReference>
<proteinExistence type="predicted"/>
<keyword evidence="6" id="KW-1185">Reference proteome</keyword>
<dbReference type="InterPro" id="IPR003593">
    <property type="entry name" value="AAA+_ATPase"/>
</dbReference>
<dbReference type="Gene3D" id="3.40.50.300">
    <property type="entry name" value="P-loop containing nucleotide triphosphate hydrolases"/>
    <property type="match status" value="1"/>
</dbReference>
<dbReference type="eggNOG" id="COG4608">
    <property type="taxonomic scope" value="Bacteria"/>
</dbReference>
<evidence type="ECO:0000256" key="2">
    <source>
        <dbReference type="ARBA" id="ARBA00022741"/>
    </source>
</evidence>
<dbReference type="SMART" id="SM00382">
    <property type="entry name" value="AAA"/>
    <property type="match status" value="1"/>
</dbReference>
<protein>
    <submittedName>
        <fullName evidence="5">Oligopeptide/dipeptide ABC transporter, ATPase subunit</fullName>
        <ecNumber evidence="5">3.6.3.24</ecNumber>
    </submittedName>
</protein>
<dbReference type="GO" id="GO:0016887">
    <property type="term" value="F:ATP hydrolysis activity"/>
    <property type="evidence" value="ECO:0007669"/>
    <property type="project" value="InterPro"/>
</dbReference>
<dbReference type="GO" id="GO:0055085">
    <property type="term" value="P:transmembrane transport"/>
    <property type="evidence" value="ECO:0007669"/>
    <property type="project" value="UniProtKB-ARBA"/>
</dbReference>
<evidence type="ECO:0000256" key="1">
    <source>
        <dbReference type="ARBA" id="ARBA00022448"/>
    </source>
</evidence>
<dbReference type="Pfam" id="PF00005">
    <property type="entry name" value="ABC_tran"/>
    <property type="match status" value="1"/>
</dbReference>
<dbReference type="STRING" id="747365.Thena_1031"/>
<accession>M1E7X2</accession>
<evidence type="ECO:0000313" key="6">
    <source>
        <dbReference type="Proteomes" id="UP000011765"/>
    </source>
</evidence>
<evidence type="ECO:0000256" key="3">
    <source>
        <dbReference type="ARBA" id="ARBA00022840"/>
    </source>
</evidence>
<dbReference type="HOGENOM" id="CLU_000604_1_23_9"/>
<dbReference type="InterPro" id="IPR003439">
    <property type="entry name" value="ABC_transporter-like_ATP-bd"/>
</dbReference>
<sequence length="319" mass="37156">MLFRAKNIHKIFFRKSFFDFKNNGLSALSDINIDIYDGDIIGIVGETGSGKSTLGKIFVGLEKPSRGFLYYNNNNIFKLSKKDFRKFQKSTSFIFQDPYSSFNPKMRVLDILQEPLILNGVEKNKRKERIDEIINNVELKIEDLNKFPHQFSGGQRQRIAIARALILNPKFLVADEPISSLDLSIRAQILKLLKEIYEKSNLTMMIISHDLSIVEYLCNRVVVLYKGFMMEEAFTKDLFNNPLHPYTKLLIESSPTLYSEKTKATELETPESTVDFKDTQIRFCPFLEKCKQKIDKCKESFPEIIEVEKEHKVRCFRYI</sequence>
<keyword evidence="2" id="KW-0547">Nucleotide-binding</keyword>
<dbReference type="PROSITE" id="PS00211">
    <property type="entry name" value="ABC_TRANSPORTER_1"/>
    <property type="match status" value="1"/>
</dbReference>
<dbReference type="InterPro" id="IPR017871">
    <property type="entry name" value="ABC_transporter-like_CS"/>
</dbReference>
<gene>
    <name evidence="5" type="ORF">Thena_1031</name>
</gene>
<dbReference type="SUPFAM" id="SSF52540">
    <property type="entry name" value="P-loop containing nucleoside triphosphate hydrolases"/>
    <property type="match status" value="1"/>
</dbReference>
<dbReference type="EMBL" id="CP002690">
    <property type="protein sequence ID" value="AEE14660.1"/>
    <property type="molecule type" value="Genomic_DNA"/>
</dbReference>
<keyword evidence="1" id="KW-0813">Transport</keyword>
<dbReference type="AlphaFoldDB" id="M1E7X2"/>
<dbReference type="InterPro" id="IPR050319">
    <property type="entry name" value="ABC_transp_ATP-bind"/>
</dbReference>
<dbReference type="CDD" id="cd03257">
    <property type="entry name" value="ABC_NikE_OppD_transporters"/>
    <property type="match status" value="1"/>
</dbReference>
<dbReference type="GO" id="GO:0015833">
    <property type="term" value="P:peptide transport"/>
    <property type="evidence" value="ECO:0007669"/>
    <property type="project" value="InterPro"/>
</dbReference>
<dbReference type="InterPro" id="IPR013563">
    <property type="entry name" value="Oligopep_ABC_C"/>
</dbReference>
<dbReference type="GO" id="GO:0005524">
    <property type="term" value="F:ATP binding"/>
    <property type="evidence" value="ECO:0007669"/>
    <property type="project" value="UniProtKB-KW"/>
</dbReference>
<evidence type="ECO:0000259" key="4">
    <source>
        <dbReference type="PROSITE" id="PS50893"/>
    </source>
</evidence>
<keyword evidence="3" id="KW-0067">ATP-binding</keyword>
<dbReference type="InterPro" id="IPR027417">
    <property type="entry name" value="P-loop_NTPase"/>
</dbReference>
<dbReference type="Pfam" id="PF08352">
    <property type="entry name" value="oligo_HPY"/>
    <property type="match status" value="1"/>
</dbReference>
<dbReference type="NCBIfam" id="TIGR01727">
    <property type="entry name" value="oligo_HPY"/>
    <property type="match status" value="1"/>
</dbReference>
<dbReference type="PROSITE" id="PS50893">
    <property type="entry name" value="ABC_TRANSPORTER_2"/>
    <property type="match status" value="1"/>
</dbReference>
<dbReference type="EC" id="3.6.3.24" evidence="5"/>
<dbReference type="OrthoDB" id="41661at2"/>
<evidence type="ECO:0000313" key="5">
    <source>
        <dbReference type="EMBL" id="AEE14660.1"/>
    </source>
</evidence>